<dbReference type="Gene3D" id="3.30.750.70">
    <property type="entry name" value="4-hydroxybutyrate coenzyme like domains"/>
    <property type="match status" value="1"/>
</dbReference>
<accession>A0AA49K0Q8</accession>
<dbReference type="Gene3D" id="3.40.1080.10">
    <property type="entry name" value="Glutaconate Coenzyme A-transferase"/>
    <property type="match status" value="1"/>
</dbReference>
<dbReference type="AlphaFoldDB" id="A0AA49Q587"/>
<dbReference type="KEGG" id="pspc:Strain318_001955"/>
<evidence type="ECO:0000313" key="7">
    <source>
        <dbReference type="Proteomes" id="UP001229955"/>
    </source>
</evidence>
<dbReference type="InterPro" id="IPR003702">
    <property type="entry name" value="ActCoA_hydro_N"/>
</dbReference>
<protein>
    <recommendedName>
        <fullName evidence="8">4-hydroxybutyrate CoA-transferase</fullName>
    </recommendedName>
</protein>
<evidence type="ECO:0000313" key="6">
    <source>
        <dbReference type="EMBL" id="WKW15564.1"/>
    </source>
</evidence>
<dbReference type="InterPro" id="IPR026888">
    <property type="entry name" value="AcetylCoA_hyd_C"/>
</dbReference>
<evidence type="ECO:0000256" key="1">
    <source>
        <dbReference type="ARBA" id="ARBA00009632"/>
    </source>
</evidence>
<dbReference type="GO" id="GO:0006083">
    <property type="term" value="P:acetate metabolic process"/>
    <property type="evidence" value="ECO:0007669"/>
    <property type="project" value="InterPro"/>
</dbReference>
<evidence type="ECO:0000313" key="5">
    <source>
        <dbReference type="EMBL" id="WKW12657.1"/>
    </source>
</evidence>
<dbReference type="EMBL" id="CP130613">
    <property type="protein sequence ID" value="WKW15564.1"/>
    <property type="molecule type" value="Genomic_DNA"/>
</dbReference>
<proteinExistence type="inferred from homology"/>
<feature type="domain" description="Acetyl-CoA hydrolase/transferase C-terminal" evidence="4">
    <location>
        <begin position="271"/>
        <end position="422"/>
    </location>
</feature>
<dbReference type="GO" id="GO:0008775">
    <property type="term" value="F:acetate CoA-transferase activity"/>
    <property type="evidence" value="ECO:0007669"/>
    <property type="project" value="InterPro"/>
</dbReference>
<dbReference type="InterPro" id="IPR038460">
    <property type="entry name" value="AcetylCoA_hyd_C_sf"/>
</dbReference>
<dbReference type="PANTHER" id="PTHR21432:SF20">
    <property type="entry name" value="ACETYL-COA HYDROLASE"/>
    <property type="match status" value="1"/>
</dbReference>
<accession>A0AA49Q587</accession>
<gene>
    <name evidence="5" type="ORF">Strain138_001956</name>
    <name evidence="6" type="ORF">Strain318_001955</name>
</gene>
<comment type="similarity">
    <text evidence="1">Belongs to the acetyl-CoA hydrolase/transferase family.</text>
</comment>
<feature type="domain" description="Acetyl-CoA hydrolase/transferase N-terminal" evidence="3">
    <location>
        <begin position="7"/>
        <end position="169"/>
    </location>
</feature>
<dbReference type="EMBL" id="CP130612">
    <property type="protein sequence ID" value="WKW12657.1"/>
    <property type="molecule type" value="Genomic_DNA"/>
</dbReference>
<dbReference type="InterPro" id="IPR046433">
    <property type="entry name" value="ActCoA_hydro"/>
</dbReference>
<sequence>MTLPPTWAQAAGSPDEVVKHIRSGMHVFVHGSAATPHPLLQALCRRSDLENVTLYHLHTDGPAPWMAPEMAGRIRGVSLFTGPSQREPVNAGRADYVPIFLSDVPGLFTSGIVKLDAVLVQLSAPDRHGRCSLGTAVDAARAAVDSAALVLAEINAKMPRTHGNTAVALTRLTAFTTTDRPLPEHAPAAETPEIARIGELVADLIEDGSTLQMGIGAIPDAVLARLGTRRNLGVHTEMFSDRLVDLYHTGAITNDQKSFARGRIVTSFVLGSQKVFDFVHDNSAVQFEGCDYTNDTGRIGRNPKVVAINSALQVDLTGQVCADSIGTRIYSGIGGQMDFIRGAARSAGGKPIIALPSTAAKGTVSRIAPVLDEGAGVVTTRGHVHWVVTEFGAVNLHGRSLRERADLLISIAHPDFRAELRKWKR</sequence>
<dbReference type="PANTHER" id="PTHR21432">
    <property type="entry name" value="ACETYL-COA HYDROLASE-RELATED"/>
    <property type="match status" value="1"/>
</dbReference>
<organism evidence="5">
    <name type="scientific">Pseudogemmatithrix spongiicola</name>
    <dbReference type="NCBI Taxonomy" id="3062599"/>
    <lineage>
        <taxon>Bacteria</taxon>
        <taxon>Pseudomonadati</taxon>
        <taxon>Gemmatimonadota</taxon>
        <taxon>Gemmatimonadia</taxon>
        <taxon>Gemmatimonadales</taxon>
        <taxon>Gemmatimonadaceae</taxon>
        <taxon>Pseudogemmatithrix</taxon>
    </lineage>
</organism>
<dbReference type="Gene3D" id="3.40.1080.20">
    <property type="entry name" value="Acetyl-CoA hydrolase/transferase C-terminal domain"/>
    <property type="match status" value="1"/>
</dbReference>
<dbReference type="Proteomes" id="UP001229955">
    <property type="component" value="Chromosome"/>
</dbReference>
<evidence type="ECO:0008006" key="8">
    <source>
        <dbReference type="Google" id="ProtNLM"/>
    </source>
</evidence>
<evidence type="ECO:0000259" key="4">
    <source>
        <dbReference type="Pfam" id="PF13336"/>
    </source>
</evidence>
<keyword evidence="7" id="KW-1185">Reference proteome</keyword>
<dbReference type="RefSeq" id="WP_367885536.1">
    <property type="nucleotide sequence ID" value="NZ_CP130612.1"/>
</dbReference>
<dbReference type="SUPFAM" id="SSF100950">
    <property type="entry name" value="NagB/RpiA/CoA transferase-like"/>
    <property type="match status" value="2"/>
</dbReference>
<evidence type="ECO:0000256" key="2">
    <source>
        <dbReference type="ARBA" id="ARBA00022679"/>
    </source>
</evidence>
<name>A0AA49Q587_9BACT</name>
<dbReference type="Pfam" id="PF13336">
    <property type="entry name" value="AcetylCoA_hyd_C"/>
    <property type="match status" value="1"/>
</dbReference>
<evidence type="ECO:0000259" key="3">
    <source>
        <dbReference type="Pfam" id="PF02550"/>
    </source>
</evidence>
<keyword evidence="2" id="KW-0808">Transferase</keyword>
<dbReference type="Pfam" id="PF02550">
    <property type="entry name" value="AcetylCoA_hydro"/>
    <property type="match status" value="1"/>
</dbReference>
<reference evidence="5" key="1">
    <citation type="submission" date="2023-07" db="EMBL/GenBank/DDBJ databases">
        <authorList>
            <person name="Haufschild T."/>
            <person name="Kallscheuer N."/>
            <person name="Hammer J."/>
            <person name="Kohn T."/>
            <person name="Kabuu M."/>
            <person name="Jogler M."/>
            <person name="Wohfarth N."/>
            <person name="Heuer A."/>
            <person name="Rohde M."/>
            <person name="van Teeseling M.C.F."/>
            <person name="Jogler C."/>
        </authorList>
    </citation>
    <scope>NUCLEOTIDE SEQUENCE</scope>
    <source>
        <strain evidence="5">Strain 138</strain>
        <strain evidence="6">Strain 318</strain>
    </source>
</reference>
<dbReference type="InterPro" id="IPR037171">
    <property type="entry name" value="NagB/RpiA_transferase-like"/>
</dbReference>